<evidence type="ECO:0008006" key="4">
    <source>
        <dbReference type="Google" id="ProtNLM"/>
    </source>
</evidence>
<feature type="transmembrane region" description="Helical" evidence="1">
    <location>
        <begin position="51"/>
        <end position="71"/>
    </location>
</feature>
<organism evidence="2 3">
    <name type="scientific">Roseivivax lentus</name>
    <dbReference type="NCBI Taxonomy" id="633194"/>
    <lineage>
        <taxon>Bacteria</taxon>
        <taxon>Pseudomonadati</taxon>
        <taxon>Pseudomonadota</taxon>
        <taxon>Alphaproteobacteria</taxon>
        <taxon>Rhodobacterales</taxon>
        <taxon>Roseobacteraceae</taxon>
        <taxon>Roseivivax</taxon>
    </lineage>
</organism>
<sequence length="75" mass="8579">MNEPRITPERFECAPGLRLEAHERLSDLQFRNLAARLDRIEALMERLERRLWLAVYGVMATIAAQGVQGLMSVTP</sequence>
<dbReference type="EMBL" id="FTOQ01000002">
    <property type="protein sequence ID" value="SIS68470.1"/>
    <property type="molecule type" value="Genomic_DNA"/>
</dbReference>
<dbReference type="STRING" id="633194.SAMN05421759_102351"/>
<keyword evidence="1" id="KW-0472">Membrane</keyword>
<dbReference type="RefSeq" id="WP_076445753.1">
    <property type="nucleotide sequence ID" value="NZ_FTOQ01000002.1"/>
</dbReference>
<gene>
    <name evidence="2" type="ORF">SAMN05421759_102351</name>
</gene>
<dbReference type="OrthoDB" id="7873894at2"/>
<accession>A0A1N7L466</accession>
<dbReference type="AlphaFoldDB" id="A0A1N7L466"/>
<dbReference type="Proteomes" id="UP000186684">
    <property type="component" value="Unassembled WGS sequence"/>
</dbReference>
<proteinExistence type="predicted"/>
<keyword evidence="1" id="KW-1133">Transmembrane helix</keyword>
<protein>
    <recommendedName>
        <fullName evidence="4">Gene transfer agent protein</fullName>
    </recommendedName>
</protein>
<evidence type="ECO:0000313" key="3">
    <source>
        <dbReference type="Proteomes" id="UP000186684"/>
    </source>
</evidence>
<name>A0A1N7L466_9RHOB</name>
<evidence type="ECO:0000313" key="2">
    <source>
        <dbReference type="EMBL" id="SIS68470.1"/>
    </source>
</evidence>
<keyword evidence="3" id="KW-1185">Reference proteome</keyword>
<reference evidence="3" key="1">
    <citation type="submission" date="2017-01" db="EMBL/GenBank/DDBJ databases">
        <authorList>
            <person name="Varghese N."/>
            <person name="Submissions S."/>
        </authorList>
    </citation>
    <scope>NUCLEOTIDE SEQUENCE [LARGE SCALE GENOMIC DNA]</scope>
    <source>
        <strain evidence="3">DSM 29430</strain>
    </source>
</reference>
<evidence type="ECO:0000256" key="1">
    <source>
        <dbReference type="SAM" id="Phobius"/>
    </source>
</evidence>
<keyword evidence="1" id="KW-0812">Transmembrane</keyword>